<evidence type="ECO:0000313" key="2">
    <source>
        <dbReference type="EMBL" id="CAH0368066.1"/>
    </source>
</evidence>
<gene>
    <name evidence="2" type="ORF">PECAL_2P11140</name>
</gene>
<name>A0A8J2WZH6_9STRA</name>
<feature type="region of interest" description="Disordered" evidence="1">
    <location>
        <begin position="43"/>
        <end position="98"/>
    </location>
</feature>
<sequence>LVNTNINSAPGRDAQRMLSSPMLSMKPPHLPDVPSALPIRSSMVGTASAPSETSTATDSGFARPLSRHDHTAMPKDETVHDVGVTSTESDPDGWPRRPGIRSTASTLSARSVHAQPSSWMPVREVWSTPRVSTVNSSNGLSRSSIETFRSATSTLADRIALAARRLAARGASASLVRSIDATNRPRILPICCDNRVREVVFSRLAS</sequence>
<proteinExistence type="predicted"/>
<feature type="compositionally biased region" description="Basic and acidic residues" evidence="1">
    <location>
        <begin position="66"/>
        <end position="80"/>
    </location>
</feature>
<organism evidence="2 3">
    <name type="scientific">Pelagomonas calceolata</name>
    <dbReference type="NCBI Taxonomy" id="35677"/>
    <lineage>
        <taxon>Eukaryota</taxon>
        <taxon>Sar</taxon>
        <taxon>Stramenopiles</taxon>
        <taxon>Ochrophyta</taxon>
        <taxon>Pelagophyceae</taxon>
        <taxon>Pelagomonadales</taxon>
        <taxon>Pelagomonadaceae</taxon>
        <taxon>Pelagomonas</taxon>
    </lineage>
</organism>
<feature type="non-terminal residue" evidence="2">
    <location>
        <position position="206"/>
    </location>
</feature>
<dbReference type="EMBL" id="CAKKNE010000002">
    <property type="protein sequence ID" value="CAH0368066.1"/>
    <property type="molecule type" value="Genomic_DNA"/>
</dbReference>
<evidence type="ECO:0000256" key="1">
    <source>
        <dbReference type="SAM" id="MobiDB-lite"/>
    </source>
</evidence>
<accession>A0A8J2WZH6</accession>
<keyword evidence="3" id="KW-1185">Reference proteome</keyword>
<feature type="non-terminal residue" evidence="2">
    <location>
        <position position="1"/>
    </location>
</feature>
<dbReference type="AlphaFoldDB" id="A0A8J2WZH6"/>
<protein>
    <submittedName>
        <fullName evidence="2">Uncharacterized protein</fullName>
    </submittedName>
</protein>
<evidence type="ECO:0000313" key="3">
    <source>
        <dbReference type="Proteomes" id="UP000789595"/>
    </source>
</evidence>
<reference evidence="2" key="1">
    <citation type="submission" date="2021-11" db="EMBL/GenBank/DDBJ databases">
        <authorList>
            <consortium name="Genoscope - CEA"/>
            <person name="William W."/>
        </authorList>
    </citation>
    <scope>NUCLEOTIDE SEQUENCE</scope>
</reference>
<feature type="compositionally biased region" description="Low complexity" evidence="1">
    <location>
        <begin position="46"/>
        <end position="59"/>
    </location>
</feature>
<dbReference type="Proteomes" id="UP000789595">
    <property type="component" value="Unassembled WGS sequence"/>
</dbReference>
<comment type="caution">
    <text evidence="2">The sequence shown here is derived from an EMBL/GenBank/DDBJ whole genome shotgun (WGS) entry which is preliminary data.</text>
</comment>